<feature type="non-terminal residue" evidence="1">
    <location>
        <position position="122"/>
    </location>
</feature>
<protein>
    <submittedName>
        <fullName evidence="1">Uncharacterized protein</fullName>
    </submittedName>
</protein>
<sequence>AVEDLEGLVVQCMFELSKANLASTGYKLRKQISKAIVKHSGAIQSALNKYNKLAVSQNPQWPMLQYSKVMSYAALGKFEILKCLHYDILAKLFRNGTHCEMANKYFKIIHVQEAITRLNVEI</sequence>
<evidence type="ECO:0000313" key="1">
    <source>
        <dbReference type="EMBL" id="KAG1819542.1"/>
    </source>
</evidence>
<dbReference type="RefSeq" id="XP_041195077.1">
    <property type="nucleotide sequence ID" value="XM_041329197.1"/>
</dbReference>
<feature type="non-terminal residue" evidence="1">
    <location>
        <position position="1"/>
    </location>
</feature>
<dbReference type="GeneID" id="64623214"/>
<dbReference type="AlphaFoldDB" id="A0A9P7EFH8"/>
<accession>A0A9P7EFH8</accession>
<gene>
    <name evidence="1" type="ORF">BJ212DRAFT_1209329</name>
</gene>
<reference evidence="1" key="1">
    <citation type="journal article" date="2020" name="New Phytol.">
        <title>Comparative genomics reveals dynamic genome evolution in host specialist ectomycorrhizal fungi.</title>
        <authorList>
            <person name="Lofgren L.A."/>
            <person name="Nguyen N.H."/>
            <person name="Vilgalys R."/>
            <person name="Ruytinx J."/>
            <person name="Liao H.L."/>
            <person name="Branco S."/>
            <person name="Kuo A."/>
            <person name="LaButti K."/>
            <person name="Lipzen A."/>
            <person name="Andreopoulos W."/>
            <person name="Pangilinan J."/>
            <person name="Riley R."/>
            <person name="Hundley H."/>
            <person name="Na H."/>
            <person name="Barry K."/>
            <person name="Grigoriev I.V."/>
            <person name="Stajich J.E."/>
            <person name="Kennedy P.G."/>
        </authorList>
    </citation>
    <scope>NUCLEOTIDE SEQUENCE</scope>
    <source>
        <strain evidence="1">MN1</strain>
    </source>
</reference>
<evidence type="ECO:0000313" key="2">
    <source>
        <dbReference type="Proteomes" id="UP000807769"/>
    </source>
</evidence>
<organism evidence="1 2">
    <name type="scientific">Suillus subaureus</name>
    <dbReference type="NCBI Taxonomy" id="48587"/>
    <lineage>
        <taxon>Eukaryota</taxon>
        <taxon>Fungi</taxon>
        <taxon>Dikarya</taxon>
        <taxon>Basidiomycota</taxon>
        <taxon>Agaricomycotina</taxon>
        <taxon>Agaricomycetes</taxon>
        <taxon>Agaricomycetidae</taxon>
        <taxon>Boletales</taxon>
        <taxon>Suillineae</taxon>
        <taxon>Suillaceae</taxon>
        <taxon>Suillus</taxon>
    </lineage>
</organism>
<proteinExistence type="predicted"/>
<name>A0A9P7EFH8_9AGAM</name>
<dbReference type="Proteomes" id="UP000807769">
    <property type="component" value="Unassembled WGS sequence"/>
</dbReference>
<dbReference type="OrthoDB" id="2676448at2759"/>
<comment type="caution">
    <text evidence="1">The sequence shown here is derived from an EMBL/GenBank/DDBJ whole genome shotgun (WGS) entry which is preliminary data.</text>
</comment>
<dbReference type="EMBL" id="JABBWG010000009">
    <property type="protein sequence ID" value="KAG1819542.1"/>
    <property type="molecule type" value="Genomic_DNA"/>
</dbReference>
<keyword evidence="2" id="KW-1185">Reference proteome</keyword>